<feature type="region of interest" description="Disordered" evidence="1">
    <location>
        <begin position="153"/>
        <end position="187"/>
    </location>
</feature>
<dbReference type="SUPFAM" id="SSF82171">
    <property type="entry name" value="DPP6 N-terminal domain-like"/>
    <property type="match status" value="1"/>
</dbReference>
<dbReference type="GO" id="GO:0045490">
    <property type="term" value="P:pectin catabolic process"/>
    <property type="evidence" value="ECO:0007669"/>
    <property type="project" value="InterPro"/>
</dbReference>
<dbReference type="EMBL" id="JACIEU010000006">
    <property type="protein sequence ID" value="MBB4148063.1"/>
    <property type="molecule type" value="Genomic_DNA"/>
</dbReference>
<organism evidence="3 4">
    <name type="scientific">Sphingobium scionense</name>
    <dbReference type="NCBI Taxonomy" id="1404341"/>
    <lineage>
        <taxon>Bacteria</taxon>
        <taxon>Pseudomonadati</taxon>
        <taxon>Pseudomonadota</taxon>
        <taxon>Alphaproteobacteria</taxon>
        <taxon>Sphingomonadales</taxon>
        <taxon>Sphingomonadaceae</taxon>
        <taxon>Sphingobium</taxon>
    </lineage>
</organism>
<evidence type="ECO:0000313" key="3">
    <source>
        <dbReference type="EMBL" id="MBB4148063.1"/>
    </source>
</evidence>
<evidence type="ECO:0000259" key="2">
    <source>
        <dbReference type="Pfam" id="PF14583"/>
    </source>
</evidence>
<proteinExistence type="predicted"/>
<evidence type="ECO:0000256" key="1">
    <source>
        <dbReference type="SAM" id="MobiDB-lite"/>
    </source>
</evidence>
<gene>
    <name evidence="3" type="ORF">GGQ90_001841</name>
</gene>
<dbReference type="RefSeq" id="WP_188081839.1">
    <property type="nucleotide sequence ID" value="NZ_JACIEU010000006.1"/>
</dbReference>
<feature type="domain" description="Oligogalacturonate lyase" evidence="2">
    <location>
        <begin position="211"/>
        <end position="422"/>
    </location>
</feature>
<name>A0A7W6PUV6_9SPHN</name>
<evidence type="ECO:0000313" key="4">
    <source>
        <dbReference type="Proteomes" id="UP000590524"/>
    </source>
</evidence>
<dbReference type="Proteomes" id="UP000590524">
    <property type="component" value="Unassembled WGS sequence"/>
</dbReference>
<keyword evidence="3" id="KW-0456">Lyase</keyword>
<dbReference type="Pfam" id="PF14583">
    <property type="entry name" value="Pectate_lyase22"/>
    <property type="match status" value="1"/>
</dbReference>
<dbReference type="AlphaFoldDB" id="A0A7W6PUV6"/>
<protein>
    <submittedName>
        <fullName evidence="3">Oligogalacturonide lyase</fullName>
        <ecNumber evidence="3">4.2.2.6</ecNumber>
    </submittedName>
</protein>
<dbReference type="InterPro" id="IPR027946">
    <property type="entry name" value="Ogl_dom"/>
</dbReference>
<dbReference type="EC" id="4.2.2.6" evidence="3"/>
<accession>A0A7W6PUV6</accession>
<dbReference type="InterPro" id="IPR015943">
    <property type="entry name" value="WD40/YVTN_repeat-like_dom_sf"/>
</dbReference>
<sequence>MIGLALPLLVAAQKPNASPAPAASPASWTDPTTGHRIVRVDDRPGNYGLYFNYNPFTPDGKRMVYLTPEGIRVADTSNWRTRLVLKEKVDRLLFVGHRANVAYYTTNPTGSSDGEPSFIVWSVDLDSGKRRRIAAMPGGRIESINANDTLLAGHRELAPPPPAIAAQGKRDPKTGSPSYSGTDDQGRPLSFAAAKEKWMEARLAAGVPMEIFAIDIATGQQRRITASKDWLNHVQFSPTDPDLLMYCHEGPWQQVDRIWTIRTDGSAKTKVHQRILQGEIAGHEYWAPDGRTIWYDLIMPQGMRWLAGHDVTNGARRWYAIRPGQGSYHFASSPDGRSFSGDGANDGKYISLFHPRPDDNPRARNTLGGDALIATGTLETERLVDLASHDYTLEPNQHFTPDGKWLVYRSNVAGSPAIYAVETAKPR</sequence>
<reference evidence="3 4" key="1">
    <citation type="submission" date="2020-08" db="EMBL/GenBank/DDBJ databases">
        <title>Genomic Encyclopedia of Type Strains, Phase IV (KMG-IV): sequencing the most valuable type-strain genomes for metagenomic binning, comparative biology and taxonomic classification.</title>
        <authorList>
            <person name="Goeker M."/>
        </authorList>
    </citation>
    <scope>NUCLEOTIDE SEQUENCE [LARGE SCALE GENOMIC DNA]</scope>
    <source>
        <strain evidence="3 4">DSM 19371</strain>
    </source>
</reference>
<comment type="caution">
    <text evidence="3">The sequence shown here is derived from an EMBL/GenBank/DDBJ whole genome shotgun (WGS) entry which is preliminary data.</text>
</comment>
<dbReference type="GO" id="GO:0047487">
    <property type="term" value="F:oligogalacturonide lyase activity"/>
    <property type="evidence" value="ECO:0007669"/>
    <property type="project" value="UniProtKB-EC"/>
</dbReference>
<keyword evidence="4" id="KW-1185">Reference proteome</keyword>
<dbReference type="Gene3D" id="2.130.10.10">
    <property type="entry name" value="YVTN repeat-like/Quinoprotein amine dehydrogenase"/>
    <property type="match status" value="1"/>
</dbReference>